<feature type="non-terminal residue" evidence="1">
    <location>
        <position position="84"/>
    </location>
</feature>
<reference evidence="1" key="1">
    <citation type="submission" date="2013-12" db="EMBL/GenBank/DDBJ databases">
        <title>A Varibaculum cambriense genome reconstructed from a premature infant gut community with otherwise low bacterial novelty that shifts toward anaerobic metabolism during the third week of life.</title>
        <authorList>
            <person name="Brown C.T."/>
            <person name="Sharon I."/>
            <person name="Thomas B.C."/>
            <person name="Castelle C.J."/>
            <person name="Morowitz M.J."/>
            <person name="Banfield J.F."/>
        </authorList>
    </citation>
    <scope>NUCLEOTIDE SEQUENCE</scope>
</reference>
<sequence>MNLTDNELQWILNNKKLPEDIKEKILLEYERNKVNELLDNEKKAFNMCSIKEILEILINNETAIRDVSEYIYNKYPNDYNQDKL</sequence>
<dbReference type="EMBL" id="AZMM01009716">
    <property type="protein sequence ID" value="ETJ35977.1"/>
    <property type="molecule type" value="Genomic_DNA"/>
</dbReference>
<name>W1Y0D2_9ZZZZ</name>
<organism evidence="1">
    <name type="scientific">human gut metagenome</name>
    <dbReference type="NCBI Taxonomy" id="408170"/>
    <lineage>
        <taxon>unclassified sequences</taxon>
        <taxon>metagenomes</taxon>
        <taxon>organismal metagenomes</taxon>
    </lineage>
</organism>
<gene>
    <name evidence="1" type="ORF">Q604_UNBC09716G0001</name>
</gene>
<accession>W1Y0D2</accession>
<evidence type="ECO:0000313" key="1">
    <source>
        <dbReference type="EMBL" id="ETJ35977.1"/>
    </source>
</evidence>
<dbReference type="AlphaFoldDB" id="W1Y0D2"/>
<proteinExistence type="predicted"/>
<comment type="caution">
    <text evidence="1">The sequence shown here is derived from an EMBL/GenBank/DDBJ whole genome shotgun (WGS) entry which is preliminary data.</text>
</comment>
<protein>
    <submittedName>
        <fullName evidence="1">Uncharacterized protein</fullName>
    </submittedName>
</protein>